<dbReference type="InterPro" id="IPR017946">
    <property type="entry name" value="PLC-like_Pdiesterase_TIM-brl"/>
</dbReference>
<name>A0A939S0I6_9MICO</name>
<organism evidence="3 4">
    <name type="scientific">Leucobacter ruminantium</name>
    <dbReference type="NCBI Taxonomy" id="1289170"/>
    <lineage>
        <taxon>Bacteria</taxon>
        <taxon>Bacillati</taxon>
        <taxon>Actinomycetota</taxon>
        <taxon>Actinomycetes</taxon>
        <taxon>Micrococcales</taxon>
        <taxon>Microbacteriaceae</taxon>
        <taxon>Leucobacter</taxon>
    </lineage>
</organism>
<dbReference type="Pfam" id="PF03009">
    <property type="entry name" value="GDPD"/>
    <property type="match status" value="1"/>
</dbReference>
<feature type="transmembrane region" description="Helical" evidence="1">
    <location>
        <begin position="276"/>
        <end position="301"/>
    </location>
</feature>
<feature type="transmembrane region" description="Helical" evidence="1">
    <location>
        <begin position="144"/>
        <end position="164"/>
    </location>
</feature>
<dbReference type="InterPro" id="IPR030395">
    <property type="entry name" value="GP_PDE_dom"/>
</dbReference>
<dbReference type="EMBL" id="JAGDYL010000041">
    <property type="protein sequence ID" value="MBO1806559.1"/>
    <property type="molecule type" value="Genomic_DNA"/>
</dbReference>
<dbReference type="InterPro" id="IPR018476">
    <property type="entry name" value="GlyceroP-diester-Pdiesterase_M"/>
</dbReference>
<gene>
    <name evidence="3" type="ORF">J4H91_14740</name>
</gene>
<keyword evidence="1" id="KW-0472">Membrane</keyword>
<dbReference type="PANTHER" id="PTHR46211:SF8">
    <property type="entry name" value="PHOSPHODIESTERASE"/>
    <property type="match status" value="1"/>
</dbReference>
<dbReference type="Pfam" id="PF10110">
    <property type="entry name" value="GPDPase_memb"/>
    <property type="match status" value="1"/>
</dbReference>
<dbReference type="PROSITE" id="PS51704">
    <property type="entry name" value="GP_PDE"/>
    <property type="match status" value="1"/>
</dbReference>
<reference evidence="3" key="1">
    <citation type="submission" date="2021-03" db="EMBL/GenBank/DDBJ databases">
        <title>Leucobacter chromiisoli sp. nov., isolated from chromium-containing soil of chemical plant.</title>
        <authorList>
            <person name="Xu Z."/>
        </authorList>
    </citation>
    <scope>NUCLEOTIDE SEQUENCE</scope>
    <source>
        <strain evidence="3">A2</strain>
    </source>
</reference>
<evidence type="ECO:0000313" key="4">
    <source>
        <dbReference type="Proteomes" id="UP000664398"/>
    </source>
</evidence>
<sequence length="640" mass="69388">MKSRESSQLDHGRHRVGLWRSTGHLLVRAWQLVRAGGAKLFALLLLTQLLILGAAIPVIGWLFREALRVSGMHGFDLSQFRVDQGFTITLSLLIAIVAVVFCLVSLQFAAIVTLLRWPEITGREFLSALGHTLRRLARPGSLPLLIYLFLLLPLTGFGFISGLTRGIAIPPFISGELLKETTTAVALVALMLVLFVLNVRLSLTIPAFVLTEAPPLRTSWRLTRSVRRSVLPMFLAVAVVLTSASIVATALVFIAVAPTALTDRFAPDVSPVLAAYMLGVGHIVGLLFSGLLSSFVLGVLVTHFRVQASQLHQKASFIGHKPQPTTKLAGPSSIGIARDAVSPAIPGQRRGNRRLMWVTTGAAVVVAFGIGSFSVGTMQQLASAPATFVFAHRGFTGGGVENTISALDAAKSAGAEIVEMDVMQTKDKQFVVIHDPNLKRLAGKDLSVKDLTLDELTSITVHDEDGHSDTLASLGDYVDRAKEIGMKLLIEIKTGGLDTEDHVDLLVDELEKHDALESNMFHSLDPASVKRLKQLRPDLNVGYIMPFAGGGIPDTPANFIVVEEWTATEKMKQQATDNGLGFIVWTVNEQPSMRDHLRQDADGIITDHPDTARSIREEMDDSTGVTGPLRDALDRFITIN</sequence>
<feature type="transmembrane region" description="Helical" evidence="1">
    <location>
        <begin position="40"/>
        <end position="63"/>
    </location>
</feature>
<dbReference type="Gene3D" id="3.20.20.190">
    <property type="entry name" value="Phosphatidylinositol (PI) phosphodiesterase"/>
    <property type="match status" value="1"/>
</dbReference>
<dbReference type="CDD" id="cd08579">
    <property type="entry name" value="GDPD_memb_like"/>
    <property type="match status" value="1"/>
</dbReference>
<dbReference type="GO" id="GO:0008081">
    <property type="term" value="F:phosphoric diester hydrolase activity"/>
    <property type="evidence" value="ECO:0007669"/>
    <property type="project" value="InterPro"/>
</dbReference>
<keyword evidence="1" id="KW-0812">Transmembrane</keyword>
<evidence type="ECO:0000256" key="1">
    <source>
        <dbReference type="SAM" id="Phobius"/>
    </source>
</evidence>
<proteinExistence type="predicted"/>
<dbReference type="PANTHER" id="PTHR46211">
    <property type="entry name" value="GLYCEROPHOSPHORYL DIESTER PHOSPHODIESTERASE"/>
    <property type="match status" value="1"/>
</dbReference>
<protein>
    <submittedName>
        <fullName evidence="3">Glycerophosphodiester phosphodiesterase</fullName>
    </submittedName>
</protein>
<accession>A0A939S0I6</accession>
<dbReference type="GO" id="GO:0006629">
    <property type="term" value="P:lipid metabolic process"/>
    <property type="evidence" value="ECO:0007669"/>
    <property type="project" value="InterPro"/>
</dbReference>
<comment type="caution">
    <text evidence="3">The sequence shown here is derived from an EMBL/GenBank/DDBJ whole genome shotgun (WGS) entry which is preliminary data.</text>
</comment>
<feature type="domain" description="GP-PDE" evidence="2">
    <location>
        <begin position="387"/>
        <end position="616"/>
    </location>
</feature>
<evidence type="ECO:0000259" key="2">
    <source>
        <dbReference type="PROSITE" id="PS51704"/>
    </source>
</evidence>
<dbReference type="AlphaFoldDB" id="A0A939S0I6"/>
<keyword evidence="4" id="KW-1185">Reference proteome</keyword>
<feature type="transmembrane region" description="Helical" evidence="1">
    <location>
        <begin position="184"/>
        <end position="209"/>
    </location>
</feature>
<feature type="transmembrane region" description="Helical" evidence="1">
    <location>
        <begin position="355"/>
        <end position="375"/>
    </location>
</feature>
<dbReference type="Proteomes" id="UP000664398">
    <property type="component" value="Unassembled WGS sequence"/>
</dbReference>
<dbReference type="RefSeq" id="WP_208047012.1">
    <property type="nucleotide sequence ID" value="NZ_JAGDYL010000041.1"/>
</dbReference>
<feature type="transmembrane region" description="Helical" evidence="1">
    <location>
        <begin position="88"/>
        <end position="115"/>
    </location>
</feature>
<keyword evidence="1" id="KW-1133">Transmembrane helix</keyword>
<dbReference type="SUPFAM" id="SSF51695">
    <property type="entry name" value="PLC-like phosphodiesterases"/>
    <property type="match status" value="1"/>
</dbReference>
<evidence type="ECO:0000313" key="3">
    <source>
        <dbReference type="EMBL" id="MBO1806559.1"/>
    </source>
</evidence>
<feature type="transmembrane region" description="Helical" evidence="1">
    <location>
        <begin position="230"/>
        <end position="256"/>
    </location>
</feature>